<sequence length="121" mass="14047">MKKLLLFLFLLISFFVFSQKKNNIGGTYYSVEANDCSKKIVIKISVLKNNMVYEVRRGNKKNSGKFSIVNEKGINYVNIGKLQGIYKNDTITIQNYGNSLNDYMNFEECEAKYLIFEKKTK</sequence>
<comment type="caution">
    <text evidence="2">The sequence shown here is derived from an EMBL/GenBank/DDBJ whole genome shotgun (WGS) entry which is preliminary data.</text>
</comment>
<proteinExistence type="predicted"/>
<feature type="chain" id="PRO_5046209710" evidence="1">
    <location>
        <begin position="19"/>
        <end position="121"/>
    </location>
</feature>
<organism evidence="2 3">
    <name type="scientific">Chryseobacterium taihuense</name>
    <dbReference type="NCBI Taxonomy" id="1141221"/>
    <lineage>
        <taxon>Bacteria</taxon>
        <taxon>Pseudomonadati</taxon>
        <taxon>Bacteroidota</taxon>
        <taxon>Flavobacteriia</taxon>
        <taxon>Flavobacteriales</taxon>
        <taxon>Weeksellaceae</taxon>
        <taxon>Chryseobacterium group</taxon>
        <taxon>Chryseobacterium</taxon>
    </lineage>
</organism>
<keyword evidence="1" id="KW-0732">Signal</keyword>
<evidence type="ECO:0000313" key="2">
    <source>
        <dbReference type="EMBL" id="SDM38542.1"/>
    </source>
</evidence>
<evidence type="ECO:0000256" key="1">
    <source>
        <dbReference type="SAM" id="SignalP"/>
    </source>
</evidence>
<dbReference type="RefSeq" id="WP_089745901.1">
    <property type="nucleotide sequence ID" value="NZ_FNHD01000029.1"/>
</dbReference>
<dbReference type="Proteomes" id="UP000199242">
    <property type="component" value="Unassembled WGS sequence"/>
</dbReference>
<protein>
    <submittedName>
        <fullName evidence="2">Uncharacterized protein</fullName>
    </submittedName>
</protein>
<feature type="signal peptide" evidence="1">
    <location>
        <begin position="1"/>
        <end position="18"/>
    </location>
</feature>
<evidence type="ECO:0000313" key="3">
    <source>
        <dbReference type="Proteomes" id="UP000199242"/>
    </source>
</evidence>
<reference evidence="2 3" key="1">
    <citation type="submission" date="2016-10" db="EMBL/GenBank/DDBJ databases">
        <authorList>
            <person name="Varghese N."/>
            <person name="Submissions S."/>
        </authorList>
    </citation>
    <scope>NUCLEOTIDE SEQUENCE [LARGE SCALE GENOMIC DNA]</scope>
    <source>
        <strain evidence="2 3">CGMCC 1.10941</strain>
    </source>
</reference>
<dbReference type="EMBL" id="FNHD01000029">
    <property type="protein sequence ID" value="SDM38542.1"/>
    <property type="molecule type" value="Genomic_DNA"/>
</dbReference>
<keyword evidence="3" id="KW-1185">Reference proteome</keyword>
<name>A0ABY0R478_9FLAO</name>
<gene>
    <name evidence="2" type="ORF">SAMN05216273_1292</name>
</gene>
<accession>A0ABY0R478</accession>